<keyword evidence="4" id="KW-1185">Reference proteome</keyword>
<gene>
    <name evidence="3" type="ORF">C7B82_07235</name>
</gene>
<evidence type="ECO:0000259" key="2">
    <source>
        <dbReference type="Pfam" id="PF11127"/>
    </source>
</evidence>
<sequence>MLKPMNSRQRSWTQHQWLRLIAGSIILVSLTLALSNPAWLWLTAFVGLNLLQSAFTNWCPLIVLLQRLGVRG</sequence>
<protein>
    <submittedName>
        <fullName evidence="3">DUF2892 domain-containing protein</fullName>
    </submittedName>
</protein>
<dbReference type="EMBL" id="PVWK01000034">
    <property type="protein sequence ID" value="PSB31610.1"/>
    <property type="molecule type" value="Genomic_DNA"/>
</dbReference>
<evidence type="ECO:0000256" key="1">
    <source>
        <dbReference type="SAM" id="Phobius"/>
    </source>
</evidence>
<keyword evidence="1" id="KW-0472">Membrane</keyword>
<proteinExistence type="predicted"/>
<dbReference type="OrthoDB" id="9799383at2"/>
<dbReference type="RefSeq" id="WP_106255642.1">
    <property type="nucleotide sequence ID" value="NZ_CAWNSW010000029.1"/>
</dbReference>
<evidence type="ECO:0000313" key="4">
    <source>
        <dbReference type="Proteomes" id="UP000239576"/>
    </source>
</evidence>
<name>A0A2T1EFT9_9CYAN</name>
<keyword evidence="1" id="KW-1133">Transmembrane helix</keyword>
<feature type="transmembrane region" description="Helical" evidence="1">
    <location>
        <begin position="20"/>
        <end position="39"/>
    </location>
</feature>
<dbReference type="Gene3D" id="6.10.140.1340">
    <property type="match status" value="1"/>
</dbReference>
<dbReference type="AlphaFoldDB" id="A0A2T1EFT9"/>
<accession>A0A2T1EFT9</accession>
<dbReference type="Pfam" id="PF11127">
    <property type="entry name" value="YgaP-like_TM"/>
    <property type="match status" value="1"/>
</dbReference>
<evidence type="ECO:0000313" key="3">
    <source>
        <dbReference type="EMBL" id="PSB31610.1"/>
    </source>
</evidence>
<dbReference type="InterPro" id="IPR021309">
    <property type="entry name" value="YgaP-like_TM"/>
</dbReference>
<dbReference type="Proteomes" id="UP000239576">
    <property type="component" value="Unassembled WGS sequence"/>
</dbReference>
<reference evidence="4" key="1">
    <citation type="submission" date="2018-02" db="EMBL/GenBank/DDBJ databases">
        <authorList>
            <person name="Moore K."/>
            <person name="Momper L."/>
        </authorList>
    </citation>
    <scope>NUCLEOTIDE SEQUENCE [LARGE SCALE GENOMIC DNA]</scope>
    <source>
        <strain evidence="4">ULC18</strain>
    </source>
</reference>
<keyword evidence="1" id="KW-0812">Transmembrane</keyword>
<organism evidence="3 4">
    <name type="scientific">Stenomitos frigidus ULC18</name>
    <dbReference type="NCBI Taxonomy" id="2107698"/>
    <lineage>
        <taxon>Bacteria</taxon>
        <taxon>Bacillati</taxon>
        <taxon>Cyanobacteriota</taxon>
        <taxon>Cyanophyceae</taxon>
        <taxon>Leptolyngbyales</taxon>
        <taxon>Leptolyngbyaceae</taxon>
        <taxon>Stenomitos</taxon>
    </lineage>
</organism>
<reference evidence="3 4" key="2">
    <citation type="submission" date="2018-03" db="EMBL/GenBank/DDBJ databases">
        <title>The ancient ancestry and fast evolution of plastids.</title>
        <authorList>
            <person name="Moore K.R."/>
            <person name="Magnabosco C."/>
            <person name="Momper L."/>
            <person name="Gold D.A."/>
            <person name="Bosak T."/>
            <person name="Fournier G.P."/>
        </authorList>
    </citation>
    <scope>NUCLEOTIDE SEQUENCE [LARGE SCALE GENOMIC DNA]</scope>
    <source>
        <strain evidence="3 4">ULC18</strain>
    </source>
</reference>
<comment type="caution">
    <text evidence="3">The sequence shown here is derived from an EMBL/GenBank/DDBJ whole genome shotgun (WGS) entry which is preliminary data.</text>
</comment>
<feature type="domain" description="Inner membrane protein YgaP-like transmembrane" evidence="2">
    <location>
        <begin position="16"/>
        <end position="66"/>
    </location>
</feature>